<dbReference type="RefSeq" id="WP_176066727.1">
    <property type="nucleotide sequence ID" value="NZ_BJTG01000007.1"/>
</dbReference>
<evidence type="ECO:0000256" key="3">
    <source>
        <dbReference type="ARBA" id="ARBA00022723"/>
    </source>
</evidence>
<evidence type="ECO:0000256" key="1">
    <source>
        <dbReference type="ARBA" id="ARBA00008714"/>
    </source>
</evidence>
<dbReference type="EC" id="1.15.1.1" evidence="2"/>
<name>A0A7I9VQA2_9BACT</name>
<evidence type="ECO:0000256" key="2">
    <source>
        <dbReference type="ARBA" id="ARBA00012682"/>
    </source>
</evidence>
<dbReference type="SUPFAM" id="SSF54719">
    <property type="entry name" value="Fe,Mn superoxide dismutase (SOD), C-terminal domain"/>
    <property type="match status" value="1"/>
</dbReference>
<gene>
    <name evidence="6" type="ORF">AMYX_30510</name>
</gene>
<evidence type="ECO:0000313" key="7">
    <source>
        <dbReference type="Proteomes" id="UP000503640"/>
    </source>
</evidence>
<proteinExistence type="inferred from homology"/>
<protein>
    <recommendedName>
        <fullName evidence="2">superoxide dismutase</fullName>
        <ecNumber evidence="2">1.15.1.1</ecNumber>
    </recommendedName>
</protein>
<accession>A0A7I9VQA2</accession>
<keyword evidence="3" id="KW-0479">Metal-binding</keyword>
<dbReference type="Proteomes" id="UP000503640">
    <property type="component" value="Unassembled WGS sequence"/>
</dbReference>
<keyword evidence="4" id="KW-0560">Oxidoreductase</keyword>
<dbReference type="InterPro" id="IPR036324">
    <property type="entry name" value="Mn/Fe_SOD_N_sf"/>
</dbReference>
<evidence type="ECO:0000256" key="4">
    <source>
        <dbReference type="ARBA" id="ARBA00023002"/>
    </source>
</evidence>
<dbReference type="Gene3D" id="3.55.40.20">
    <property type="entry name" value="Iron/manganese superoxide dismutase, C-terminal domain"/>
    <property type="match status" value="1"/>
</dbReference>
<feature type="domain" description="Manganese/iron superoxide dismutase C-terminal" evidence="5">
    <location>
        <begin position="99"/>
        <end position="200"/>
    </location>
</feature>
<organism evidence="6 7">
    <name type="scientific">Anaeromyxobacter diazotrophicus</name>
    <dbReference type="NCBI Taxonomy" id="2590199"/>
    <lineage>
        <taxon>Bacteria</taxon>
        <taxon>Pseudomonadati</taxon>
        <taxon>Myxococcota</taxon>
        <taxon>Myxococcia</taxon>
        <taxon>Myxococcales</taxon>
        <taxon>Cystobacterineae</taxon>
        <taxon>Anaeromyxobacteraceae</taxon>
        <taxon>Anaeromyxobacter</taxon>
    </lineage>
</organism>
<evidence type="ECO:0000259" key="5">
    <source>
        <dbReference type="Pfam" id="PF02777"/>
    </source>
</evidence>
<dbReference type="InterPro" id="IPR019832">
    <property type="entry name" value="Mn/Fe_SOD_C"/>
</dbReference>
<dbReference type="GO" id="GO:0004784">
    <property type="term" value="F:superoxide dismutase activity"/>
    <property type="evidence" value="ECO:0007669"/>
    <property type="project" value="UniProtKB-EC"/>
</dbReference>
<comment type="similarity">
    <text evidence="1">Belongs to the iron/manganese superoxide dismutase family.</text>
</comment>
<reference evidence="7" key="1">
    <citation type="journal article" date="2020" name="Appl. Environ. Microbiol.">
        <title>Diazotrophic Anaeromyxobacter Isolates from Soils.</title>
        <authorList>
            <person name="Masuda Y."/>
            <person name="Yamanaka H."/>
            <person name="Xu Z.X."/>
            <person name="Shiratori Y."/>
            <person name="Aono T."/>
            <person name="Amachi S."/>
            <person name="Senoo K."/>
            <person name="Itoh H."/>
        </authorList>
    </citation>
    <scope>NUCLEOTIDE SEQUENCE [LARGE SCALE GENOMIC DNA]</scope>
    <source>
        <strain evidence="7">R267</strain>
    </source>
</reference>
<sequence>MADVKKYAEHDFSKVRGLTGISDNQIAEHLKLYAGYVKRTNTLTEKLFALCGDGKASGADPVYAELTRRMGFEYNGMVLHEYYFGNLTGGAQAEPPAGGKLRKAIEASFGGKYETWLADFRAVATMPGVGWAILYQDPNTGWLSNHWITLHNDGNPAGFKPILVMDGWEHAFMRDYQATERAKYVDAFFKNVNWQTCESRLK</sequence>
<dbReference type="Pfam" id="PF02777">
    <property type="entry name" value="Sod_Fe_C"/>
    <property type="match status" value="1"/>
</dbReference>
<dbReference type="InterPro" id="IPR050265">
    <property type="entry name" value="Fe/Mn_Superoxide_Dismutase"/>
</dbReference>
<dbReference type="AlphaFoldDB" id="A0A7I9VQA2"/>
<comment type="caution">
    <text evidence="6">The sequence shown here is derived from an EMBL/GenBank/DDBJ whole genome shotgun (WGS) entry which is preliminary data.</text>
</comment>
<dbReference type="InterPro" id="IPR036314">
    <property type="entry name" value="SOD_C_sf"/>
</dbReference>
<dbReference type="PANTHER" id="PTHR11404">
    <property type="entry name" value="SUPEROXIDE DISMUTASE 2"/>
    <property type="match status" value="1"/>
</dbReference>
<keyword evidence="7" id="KW-1185">Reference proteome</keyword>
<dbReference type="PANTHER" id="PTHR11404:SF6">
    <property type="entry name" value="SUPEROXIDE DISMUTASE [MN], MITOCHONDRIAL"/>
    <property type="match status" value="1"/>
</dbReference>
<evidence type="ECO:0000313" key="6">
    <source>
        <dbReference type="EMBL" id="GEJ58310.1"/>
    </source>
</evidence>
<dbReference type="EMBL" id="BJTG01000007">
    <property type="protein sequence ID" value="GEJ58310.1"/>
    <property type="molecule type" value="Genomic_DNA"/>
</dbReference>
<dbReference type="SUPFAM" id="SSF46609">
    <property type="entry name" value="Fe,Mn superoxide dismutase (SOD), N-terminal domain"/>
    <property type="match status" value="1"/>
</dbReference>
<dbReference type="GO" id="GO:0046872">
    <property type="term" value="F:metal ion binding"/>
    <property type="evidence" value="ECO:0007669"/>
    <property type="project" value="UniProtKB-KW"/>
</dbReference>